<feature type="region of interest" description="Disordered" evidence="3">
    <location>
        <begin position="240"/>
        <end position="323"/>
    </location>
</feature>
<dbReference type="Pfam" id="PF11999">
    <property type="entry name" value="Ice_binding"/>
    <property type="match status" value="1"/>
</dbReference>
<evidence type="ECO:0000313" key="6">
    <source>
        <dbReference type="Proteomes" id="UP001500037"/>
    </source>
</evidence>
<dbReference type="InterPro" id="IPR021884">
    <property type="entry name" value="Ice-bd_prot"/>
</dbReference>
<sequence>MPVDASIPPVLLPERRSRARFQSWLALIPGIALLTVTVALLPRPAYAATLPVPLGTDSSYAVLGGSTVANTGRSVLHGDLGLSPGTSVTGFPPGVVHGAQHVGDAAALQAQSDLGAAYNDAAGRAATSSVAGDLVGLTLTPGVYRSAGSLGFTGTLTLDAQGDPNAVFVFQVASTLTTGPASNLALIGGAQSDNVFWQVGDSATLGSHSSFKGNILALTSIAAQSGTVIEGRALARNGSVTLDTTTVSRDGTGATPTPTPTPTRTPTPRPTPTWTPTPRPTHTPQPTPTATPTHGWPGGGDDPGGPGHLGGGPVGAIGAGGGGSVHDVDPTEIIGGSALLAAVGTGFGIRFLRRRAARDAAS</sequence>
<keyword evidence="4" id="KW-0812">Transmembrane</keyword>
<dbReference type="EMBL" id="BAAALF010000034">
    <property type="protein sequence ID" value="GAA1233729.1"/>
    <property type="molecule type" value="Genomic_DNA"/>
</dbReference>
<comment type="similarity">
    <text evidence="1">Belongs to the ice-binding protein family.</text>
</comment>
<keyword evidence="2" id="KW-0732">Signal</keyword>
<comment type="caution">
    <text evidence="5">The sequence shown here is derived from an EMBL/GenBank/DDBJ whole genome shotgun (WGS) entry which is preliminary data.</text>
</comment>
<keyword evidence="6" id="KW-1185">Reference proteome</keyword>
<accession>A0ABP4GVF7</accession>
<evidence type="ECO:0000256" key="4">
    <source>
        <dbReference type="SAM" id="Phobius"/>
    </source>
</evidence>
<feature type="compositionally biased region" description="Pro residues" evidence="3">
    <location>
        <begin position="257"/>
        <end position="289"/>
    </location>
</feature>
<feature type="compositionally biased region" description="Polar residues" evidence="3">
    <location>
        <begin position="240"/>
        <end position="249"/>
    </location>
</feature>
<feature type="compositionally biased region" description="Gly residues" evidence="3">
    <location>
        <begin position="296"/>
        <end position="323"/>
    </location>
</feature>
<organism evidence="5 6">
    <name type="scientific">Kitasatospora nipponensis</name>
    <dbReference type="NCBI Taxonomy" id="258049"/>
    <lineage>
        <taxon>Bacteria</taxon>
        <taxon>Bacillati</taxon>
        <taxon>Actinomycetota</taxon>
        <taxon>Actinomycetes</taxon>
        <taxon>Kitasatosporales</taxon>
        <taxon>Streptomycetaceae</taxon>
        <taxon>Kitasatospora</taxon>
    </lineage>
</organism>
<proteinExistence type="inferred from homology"/>
<gene>
    <name evidence="5" type="ORF">GCM10009665_25000</name>
</gene>
<keyword evidence="4" id="KW-1133">Transmembrane helix</keyword>
<evidence type="ECO:0000256" key="1">
    <source>
        <dbReference type="ARBA" id="ARBA00005445"/>
    </source>
</evidence>
<feature type="transmembrane region" description="Helical" evidence="4">
    <location>
        <begin position="21"/>
        <end position="41"/>
    </location>
</feature>
<reference evidence="6" key="1">
    <citation type="journal article" date="2019" name="Int. J. Syst. Evol. Microbiol.">
        <title>The Global Catalogue of Microorganisms (GCM) 10K type strain sequencing project: providing services to taxonomists for standard genome sequencing and annotation.</title>
        <authorList>
            <consortium name="The Broad Institute Genomics Platform"/>
            <consortium name="The Broad Institute Genome Sequencing Center for Infectious Disease"/>
            <person name="Wu L."/>
            <person name="Ma J."/>
        </authorList>
    </citation>
    <scope>NUCLEOTIDE SEQUENCE [LARGE SCALE GENOMIC DNA]</scope>
    <source>
        <strain evidence="6">JCM 13004</strain>
    </source>
</reference>
<evidence type="ECO:0000256" key="2">
    <source>
        <dbReference type="ARBA" id="ARBA00022729"/>
    </source>
</evidence>
<dbReference type="Proteomes" id="UP001500037">
    <property type="component" value="Unassembled WGS sequence"/>
</dbReference>
<name>A0ABP4GVF7_9ACTN</name>
<evidence type="ECO:0008006" key="7">
    <source>
        <dbReference type="Google" id="ProtNLM"/>
    </source>
</evidence>
<evidence type="ECO:0000256" key="3">
    <source>
        <dbReference type="SAM" id="MobiDB-lite"/>
    </source>
</evidence>
<protein>
    <recommendedName>
        <fullName evidence="7">DUF3494 domain-containing protein</fullName>
    </recommendedName>
</protein>
<keyword evidence="4" id="KW-0472">Membrane</keyword>
<evidence type="ECO:0000313" key="5">
    <source>
        <dbReference type="EMBL" id="GAA1233729.1"/>
    </source>
</evidence>